<evidence type="ECO:0000313" key="2">
    <source>
        <dbReference type="Proteomes" id="UP000617340"/>
    </source>
</evidence>
<sequence length="314" mass="34968">MMSTPSKFHNTELDMTLLSTPMPKASSTVQRKSTLEDKYLDRNFRNENFASSSLRGNNMLLKSDDSSLGILNNISTLLGETSGVNDKQKRESDGLNAEQELARKLLRKCSNFKGLTFSSDANKKDDVNIETLTKYFNPSDHDGNSSTYNNENKLKQQNSTQTLCVVFEPKEITARSSEMSKSAEKNVSSFSPKSTGGISFDATTAELMELFNNEEFQSVSQMTNHLLADESSWKQNCSYDLPLATSSEKEYLDLSCFSVQTTYTNVRTVRKAFDLSLSSRKTNKVAYPVVKRVLTTSANYSMTGICTCGESPDT</sequence>
<organism evidence="1 2">
    <name type="scientific">Vespula germanica</name>
    <name type="common">German yellow jacket</name>
    <name type="synonym">Paravespula germanica</name>
    <dbReference type="NCBI Taxonomy" id="30212"/>
    <lineage>
        <taxon>Eukaryota</taxon>
        <taxon>Metazoa</taxon>
        <taxon>Ecdysozoa</taxon>
        <taxon>Arthropoda</taxon>
        <taxon>Hexapoda</taxon>
        <taxon>Insecta</taxon>
        <taxon>Pterygota</taxon>
        <taxon>Neoptera</taxon>
        <taxon>Endopterygota</taxon>
        <taxon>Hymenoptera</taxon>
        <taxon>Apocrita</taxon>
        <taxon>Aculeata</taxon>
        <taxon>Vespoidea</taxon>
        <taxon>Vespidae</taxon>
        <taxon>Vespinae</taxon>
        <taxon>Vespula</taxon>
    </lineage>
</organism>
<reference evidence="1" key="1">
    <citation type="journal article" date="2020" name="G3 (Bethesda)">
        <title>High-Quality Assemblies for Three Invasive Social Wasps from the &lt;i&gt;Vespula&lt;/i&gt; Genus.</title>
        <authorList>
            <person name="Harrop T.W.R."/>
            <person name="Guhlin J."/>
            <person name="McLaughlin G.M."/>
            <person name="Permina E."/>
            <person name="Stockwell P."/>
            <person name="Gilligan J."/>
            <person name="Le Lec M.F."/>
            <person name="Gruber M.A.M."/>
            <person name="Quinn O."/>
            <person name="Lovegrove M."/>
            <person name="Duncan E.J."/>
            <person name="Remnant E.J."/>
            <person name="Van Eeckhoven J."/>
            <person name="Graham B."/>
            <person name="Knapp R.A."/>
            <person name="Langford K.W."/>
            <person name="Kronenberg Z."/>
            <person name="Press M.O."/>
            <person name="Eacker S.M."/>
            <person name="Wilson-Rankin E.E."/>
            <person name="Purcell J."/>
            <person name="Lester P.J."/>
            <person name="Dearden P.K."/>
        </authorList>
    </citation>
    <scope>NUCLEOTIDE SEQUENCE</scope>
    <source>
        <strain evidence="1">Linc-1</strain>
    </source>
</reference>
<dbReference type="EMBL" id="JACSDZ010000007">
    <property type="protein sequence ID" value="KAF7399082.1"/>
    <property type="molecule type" value="Genomic_DNA"/>
</dbReference>
<accession>A0A834K2U3</accession>
<dbReference type="Proteomes" id="UP000617340">
    <property type="component" value="Unassembled WGS sequence"/>
</dbReference>
<evidence type="ECO:0000313" key="1">
    <source>
        <dbReference type="EMBL" id="KAF7399082.1"/>
    </source>
</evidence>
<protein>
    <submittedName>
        <fullName evidence="1">Uncharacterized protein</fullName>
    </submittedName>
</protein>
<proteinExistence type="predicted"/>
<dbReference type="AlphaFoldDB" id="A0A834K2U3"/>
<comment type="caution">
    <text evidence="1">The sequence shown here is derived from an EMBL/GenBank/DDBJ whole genome shotgun (WGS) entry which is preliminary data.</text>
</comment>
<keyword evidence="2" id="KW-1185">Reference proteome</keyword>
<name>A0A834K2U3_VESGE</name>
<gene>
    <name evidence="1" type="ORF">HZH68_007674</name>
</gene>